<keyword evidence="2" id="KW-0812">Transmembrane</keyword>
<dbReference type="SUPFAM" id="SSF63829">
    <property type="entry name" value="Calcium-dependent phosphotriesterase"/>
    <property type="match status" value="2"/>
</dbReference>
<sequence>MPPMQLIVRLLSAMMAFLLGSQLAVCQASDYSFRHYTTDHGLSSDQTTCVFKDKQGYMWFGTVNGLNRFDGIEFKVYKRAKDGLPGNYIIGINQSPDGGLWISTHLGICRFNSASETFEPLPLPTQTDTRGDNDFVSGLVFDKEGYGWFASAEKLYRLHLQTRRLTTFPGISSDAHPLLMYLFADSQGQLWVMRAGALYRFNPDKALYTYVMGQDTQHPESQIHVASLYEDSQKTVWATTFEKGIMRYDTTKQCFVDEPDENTFVNTMVEDFLPDGKPVFWLGKSQKAAIYRPDSQQQTSFTYHIRDKLSHNGGDVIHLYRDGQTGIIWMATSRGIQKSDPFEIKFKRKLIPLPVDSTSTSEVLALYQNQVNRNLYWIGTTGSGLLEWNRRSNVFKSINGKENTPGRYISDVRQDLKGTLWVASEKGLYSCDPASNQWKHWNNPPATATGYSISTVFPDTKNRIWIGSSQDGVFLLNQETGKIQPWSLNEPLSIGNPLRVNAFEEDSLGRIWVSTSRGLFRIQVAQNRTEKIFLHSLDSQIQPSDRLQSSFKIDSKNRVWVSGIGFLAQADLNGRVNKTYTAENGLQADHVYSLEEDNSGGLWMSTDYLLHRLNLQTGEFTYFRKEHGLFANNADSQLRKDDKGELFIGFTAAFNHLVPEQLLYNKTPPPVVITGIKVDNKPRLPGTEHTLTIDAAENTLSVDFAVLSYHLAEKNQYRYMLEGLDDQWTKTENRNATYTNLAPGTYTFKVKAANSDGIWNEQGAALTIYKIPFFYQTWWFIILMVSVAAGILYGIYRYREANRLRLEAIRNRIATDLHDDMGSTLSSIRIFSDVVQNQIAPVQPEVIPILQRISSSATALSESMQDIIWTIQTKHDSLEDVVTRMREFGLKMAEAKQIDFRMQVSDTFHLTKFHVEHRRNLYLIFKESINNAVKYAQCTKITVDLAVTGKLLRLTIQDNGRGFDPATVRQGNGLQNLRKRAAEIKGQVTVHSAPGEGTKIELHTRITS</sequence>
<dbReference type="Pfam" id="PF07730">
    <property type="entry name" value="HisKA_3"/>
    <property type="match status" value="1"/>
</dbReference>
<keyword evidence="1" id="KW-0597">Phosphoprotein</keyword>
<evidence type="ECO:0000259" key="4">
    <source>
        <dbReference type="PROSITE" id="PS50109"/>
    </source>
</evidence>
<keyword evidence="2" id="KW-0472">Membrane</keyword>
<dbReference type="InterPro" id="IPR036890">
    <property type="entry name" value="HATPase_C_sf"/>
</dbReference>
<dbReference type="SMART" id="SM00387">
    <property type="entry name" value="HATPase_c"/>
    <property type="match status" value="1"/>
</dbReference>
<accession>A0ABT8R8V6</accession>
<evidence type="ECO:0000313" key="6">
    <source>
        <dbReference type="Proteomes" id="UP001168528"/>
    </source>
</evidence>
<gene>
    <name evidence="5" type="ORF">Q0590_12525</name>
</gene>
<dbReference type="Proteomes" id="UP001168528">
    <property type="component" value="Unassembled WGS sequence"/>
</dbReference>
<feature type="domain" description="Histidine kinase" evidence="4">
    <location>
        <begin position="816"/>
        <end position="1008"/>
    </location>
</feature>
<name>A0ABT8R8V6_9BACT</name>
<dbReference type="EMBL" id="JAUKPO010000006">
    <property type="protein sequence ID" value="MDO1447085.1"/>
    <property type="molecule type" value="Genomic_DNA"/>
</dbReference>
<dbReference type="Gene3D" id="1.20.5.1930">
    <property type="match status" value="1"/>
</dbReference>
<feature type="chain" id="PRO_5047021021" evidence="3">
    <location>
        <begin position="25"/>
        <end position="1008"/>
    </location>
</feature>
<dbReference type="Gene3D" id="3.30.565.10">
    <property type="entry name" value="Histidine kinase-like ATPase, C-terminal domain"/>
    <property type="match status" value="1"/>
</dbReference>
<dbReference type="InterPro" id="IPR015943">
    <property type="entry name" value="WD40/YVTN_repeat-like_dom_sf"/>
</dbReference>
<feature type="transmembrane region" description="Helical" evidence="2">
    <location>
        <begin position="778"/>
        <end position="796"/>
    </location>
</feature>
<evidence type="ECO:0000256" key="2">
    <source>
        <dbReference type="SAM" id="Phobius"/>
    </source>
</evidence>
<evidence type="ECO:0000256" key="1">
    <source>
        <dbReference type="ARBA" id="ARBA00022553"/>
    </source>
</evidence>
<proteinExistence type="predicted"/>
<dbReference type="Gene3D" id="2.130.10.10">
    <property type="entry name" value="YVTN repeat-like/Quinoprotein amine dehydrogenase"/>
    <property type="match status" value="3"/>
</dbReference>
<keyword evidence="3" id="KW-0732">Signal</keyword>
<reference evidence="5" key="1">
    <citation type="submission" date="2023-07" db="EMBL/GenBank/DDBJ databases">
        <title>The genome sequence of Rhodocytophaga aerolata KACC 12507.</title>
        <authorList>
            <person name="Zhang X."/>
        </authorList>
    </citation>
    <scope>NUCLEOTIDE SEQUENCE</scope>
    <source>
        <strain evidence="5">KACC 12507</strain>
    </source>
</reference>
<dbReference type="PANTHER" id="PTHR43547:SF2">
    <property type="entry name" value="HYBRID SIGNAL TRANSDUCTION HISTIDINE KINASE C"/>
    <property type="match status" value="1"/>
</dbReference>
<dbReference type="InterPro" id="IPR005467">
    <property type="entry name" value="His_kinase_dom"/>
</dbReference>
<dbReference type="RefSeq" id="WP_302037889.1">
    <property type="nucleotide sequence ID" value="NZ_JAUKPO010000006.1"/>
</dbReference>
<dbReference type="InterPro" id="IPR011712">
    <property type="entry name" value="Sig_transdc_His_kin_sub3_dim/P"/>
</dbReference>
<dbReference type="PANTHER" id="PTHR43547">
    <property type="entry name" value="TWO-COMPONENT HISTIDINE KINASE"/>
    <property type="match status" value="1"/>
</dbReference>
<dbReference type="InterPro" id="IPR003594">
    <property type="entry name" value="HATPase_dom"/>
</dbReference>
<dbReference type="PROSITE" id="PS50109">
    <property type="entry name" value="HIS_KIN"/>
    <property type="match status" value="1"/>
</dbReference>
<evidence type="ECO:0000313" key="5">
    <source>
        <dbReference type="EMBL" id="MDO1447085.1"/>
    </source>
</evidence>
<dbReference type="Pfam" id="PF07495">
    <property type="entry name" value="Y_Y_Y"/>
    <property type="match status" value="1"/>
</dbReference>
<evidence type="ECO:0000256" key="3">
    <source>
        <dbReference type="SAM" id="SignalP"/>
    </source>
</evidence>
<dbReference type="Gene3D" id="2.60.40.10">
    <property type="entry name" value="Immunoglobulins"/>
    <property type="match status" value="1"/>
</dbReference>
<dbReference type="InterPro" id="IPR013783">
    <property type="entry name" value="Ig-like_fold"/>
</dbReference>
<dbReference type="Pfam" id="PF02518">
    <property type="entry name" value="HATPase_c"/>
    <property type="match status" value="1"/>
</dbReference>
<comment type="caution">
    <text evidence="5">The sequence shown here is derived from an EMBL/GenBank/DDBJ whole genome shotgun (WGS) entry which is preliminary data.</text>
</comment>
<dbReference type="Pfam" id="PF07494">
    <property type="entry name" value="Reg_prop"/>
    <property type="match status" value="3"/>
</dbReference>
<dbReference type="InterPro" id="IPR011123">
    <property type="entry name" value="Y_Y_Y"/>
</dbReference>
<dbReference type="CDD" id="cd00146">
    <property type="entry name" value="PKD"/>
    <property type="match status" value="1"/>
</dbReference>
<dbReference type="SUPFAM" id="SSF55874">
    <property type="entry name" value="ATPase domain of HSP90 chaperone/DNA topoisomerase II/histidine kinase"/>
    <property type="match status" value="1"/>
</dbReference>
<keyword evidence="2" id="KW-1133">Transmembrane helix</keyword>
<keyword evidence="6" id="KW-1185">Reference proteome</keyword>
<dbReference type="CDD" id="cd16917">
    <property type="entry name" value="HATPase_UhpB-NarQ-NarX-like"/>
    <property type="match status" value="1"/>
</dbReference>
<dbReference type="InterPro" id="IPR011110">
    <property type="entry name" value="Reg_prop"/>
</dbReference>
<protein>
    <submittedName>
        <fullName evidence="5">Two-component regulator propeller domain-containing protein</fullName>
    </submittedName>
</protein>
<organism evidence="5 6">
    <name type="scientific">Rhodocytophaga aerolata</name>
    <dbReference type="NCBI Taxonomy" id="455078"/>
    <lineage>
        <taxon>Bacteria</taxon>
        <taxon>Pseudomonadati</taxon>
        <taxon>Bacteroidota</taxon>
        <taxon>Cytophagia</taxon>
        <taxon>Cytophagales</taxon>
        <taxon>Rhodocytophagaceae</taxon>
        <taxon>Rhodocytophaga</taxon>
    </lineage>
</organism>
<feature type="signal peptide" evidence="3">
    <location>
        <begin position="1"/>
        <end position="24"/>
    </location>
</feature>